<feature type="transmembrane region" description="Helical" evidence="1">
    <location>
        <begin position="78"/>
        <end position="102"/>
    </location>
</feature>
<keyword evidence="1" id="KW-0812">Transmembrane</keyword>
<comment type="caution">
    <text evidence="2">The sequence shown here is derived from an EMBL/GenBank/DDBJ whole genome shotgun (WGS) entry which is preliminary data.</text>
</comment>
<evidence type="ECO:0000313" key="3">
    <source>
        <dbReference type="Proteomes" id="UP001161325"/>
    </source>
</evidence>
<reference evidence="2" key="1">
    <citation type="submission" date="2022-08" db="EMBL/GenBank/DDBJ databases">
        <title>Draft genome sequencing of Roseisolibacter agri AW1220.</title>
        <authorList>
            <person name="Tobiishi Y."/>
            <person name="Tonouchi A."/>
        </authorList>
    </citation>
    <scope>NUCLEOTIDE SEQUENCE</scope>
    <source>
        <strain evidence="2">AW1220</strain>
    </source>
</reference>
<dbReference type="EMBL" id="BRXS01000003">
    <property type="protein sequence ID" value="GLC25928.1"/>
    <property type="molecule type" value="Genomic_DNA"/>
</dbReference>
<dbReference type="Proteomes" id="UP001161325">
    <property type="component" value="Unassembled WGS sequence"/>
</dbReference>
<organism evidence="2 3">
    <name type="scientific">Roseisolibacter agri</name>
    <dbReference type="NCBI Taxonomy" id="2014610"/>
    <lineage>
        <taxon>Bacteria</taxon>
        <taxon>Pseudomonadati</taxon>
        <taxon>Gemmatimonadota</taxon>
        <taxon>Gemmatimonadia</taxon>
        <taxon>Gemmatimonadales</taxon>
        <taxon>Gemmatimonadaceae</taxon>
        <taxon>Roseisolibacter</taxon>
    </lineage>
</organism>
<proteinExistence type="predicted"/>
<keyword evidence="1" id="KW-0472">Membrane</keyword>
<accession>A0AA37QHL8</accession>
<name>A0AA37QHL8_9BACT</name>
<dbReference type="AlphaFoldDB" id="A0AA37QHL8"/>
<gene>
    <name evidence="2" type="ORF">rosag_24410</name>
</gene>
<evidence type="ECO:0000256" key="1">
    <source>
        <dbReference type="SAM" id="Phobius"/>
    </source>
</evidence>
<keyword evidence="1" id="KW-1133">Transmembrane helix</keyword>
<sequence>MTIGLVALGAAAGAAITLVGHITIMLSVGLPRGRLAHALHLALDPGLLGLLLPRGALLGALVGPPVAWALLRRVPIGWAALGVSVGALIGGVGGDLLLSAAFRGGPAPIRFGWLWCAVGGVVLAALVLRRLFAPAAPAPPTAPAAVAANEELQLTEARPAPAVAMAPAARLRR</sequence>
<feature type="transmembrane region" description="Helical" evidence="1">
    <location>
        <begin position="108"/>
        <end position="128"/>
    </location>
</feature>
<protein>
    <submittedName>
        <fullName evidence="2">Uncharacterized protein</fullName>
    </submittedName>
</protein>
<keyword evidence="3" id="KW-1185">Reference proteome</keyword>
<feature type="transmembrane region" description="Helical" evidence="1">
    <location>
        <begin position="51"/>
        <end position="71"/>
    </location>
</feature>
<evidence type="ECO:0000313" key="2">
    <source>
        <dbReference type="EMBL" id="GLC25928.1"/>
    </source>
</evidence>